<dbReference type="Proteomes" id="UP001224775">
    <property type="component" value="Unassembled WGS sequence"/>
</dbReference>
<keyword evidence="7" id="KW-1185">Reference proteome</keyword>
<dbReference type="AlphaFoldDB" id="A0AAD8YDG3"/>
<keyword evidence="2" id="KW-0547">Nucleotide-binding</keyword>
<dbReference type="SMART" id="SM00220">
    <property type="entry name" value="S_TKc"/>
    <property type="match status" value="1"/>
</dbReference>
<dbReference type="InterPro" id="IPR011009">
    <property type="entry name" value="Kinase-like_dom_sf"/>
</dbReference>
<dbReference type="GO" id="GO:0004674">
    <property type="term" value="F:protein serine/threonine kinase activity"/>
    <property type="evidence" value="ECO:0007669"/>
    <property type="project" value="TreeGrafter"/>
</dbReference>
<dbReference type="InterPro" id="IPR000719">
    <property type="entry name" value="Prot_kinase_dom"/>
</dbReference>
<dbReference type="SUPFAM" id="SSF56112">
    <property type="entry name" value="Protein kinase-like (PK-like)"/>
    <property type="match status" value="1"/>
</dbReference>
<evidence type="ECO:0000256" key="2">
    <source>
        <dbReference type="ARBA" id="ARBA00022741"/>
    </source>
</evidence>
<organism evidence="6 7">
    <name type="scientific">Skeletonema marinoi</name>
    <dbReference type="NCBI Taxonomy" id="267567"/>
    <lineage>
        <taxon>Eukaryota</taxon>
        <taxon>Sar</taxon>
        <taxon>Stramenopiles</taxon>
        <taxon>Ochrophyta</taxon>
        <taxon>Bacillariophyta</taxon>
        <taxon>Coscinodiscophyceae</taxon>
        <taxon>Thalassiosirophycidae</taxon>
        <taxon>Thalassiosirales</taxon>
        <taxon>Skeletonemataceae</taxon>
        <taxon>Skeletonema</taxon>
        <taxon>Skeletonema marinoi-dohrnii complex</taxon>
    </lineage>
</organism>
<protein>
    <submittedName>
        <fullName evidence="6">Serine/threonine-protein kinase</fullName>
        <ecNumber evidence="6">2.7.11.-</ecNumber>
    </submittedName>
</protein>
<evidence type="ECO:0000256" key="4">
    <source>
        <dbReference type="ARBA" id="ARBA00022840"/>
    </source>
</evidence>
<evidence type="ECO:0000313" key="6">
    <source>
        <dbReference type="EMBL" id="KAK1743485.1"/>
    </source>
</evidence>
<evidence type="ECO:0000313" key="7">
    <source>
        <dbReference type="Proteomes" id="UP001224775"/>
    </source>
</evidence>
<dbReference type="EMBL" id="JATAAI010000009">
    <property type="protein sequence ID" value="KAK1743485.1"/>
    <property type="molecule type" value="Genomic_DNA"/>
</dbReference>
<dbReference type="PANTHER" id="PTHR44329:SF288">
    <property type="entry name" value="MITOGEN-ACTIVATED PROTEIN KINASE KINASE KINASE 20"/>
    <property type="match status" value="1"/>
</dbReference>
<accession>A0AAD8YDG3</accession>
<evidence type="ECO:0000259" key="5">
    <source>
        <dbReference type="PROSITE" id="PS50011"/>
    </source>
</evidence>
<dbReference type="EC" id="2.7.11.-" evidence="6"/>
<proteinExistence type="predicted"/>
<feature type="domain" description="Protein kinase" evidence="5">
    <location>
        <begin position="48"/>
        <end position="403"/>
    </location>
</feature>
<dbReference type="PROSITE" id="PS50011">
    <property type="entry name" value="PROTEIN_KINASE_DOM"/>
    <property type="match status" value="1"/>
</dbReference>
<sequence length="440" mass="50017">MRILKVDSSIHNKRIKASDLARRSSDDFCETYGHSPLESVAPFQRGEIILGRRVGAGSFSSVYDIQDYNLSAKQSDKYTDEHEQAKKREATAKSVMHGTKYVMKCLKDKLEESDADEYLFHCAAQDIAFEAEMLAALSHPNIIKLHGVVDSHHDAFLDGASEFFIILERLDCTLTDKIEGWAKNSFNPSRSFKSLRSSLSSRALALDKAETEKGAPTTTSVDEGRSLVCRLRVAASLADAMEYLHAQNIVYRDLKPDNVGFDRHGNLKLFDFGLARFMPRHGDACEDVFEMTGLGTPRYTSPEVLFHQPYNLKADVYSFCVVLWEIMCLKKPFGKYNQRKDLEREFSRLDSKPLSINRRWPQPIQDIFRSGLSRDLWARPVMSDMCKVLTECTSTARDLQKFRSLGTFFFEVCCKKTPCDKYSVSISRAEHANSHQPIII</sequence>
<evidence type="ECO:0000256" key="1">
    <source>
        <dbReference type="ARBA" id="ARBA00022679"/>
    </source>
</evidence>
<gene>
    <name evidence="6" type="ORF">QTG54_006106</name>
</gene>
<keyword evidence="3 6" id="KW-0418">Kinase</keyword>
<name>A0AAD8YDG3_9STRA</name>
<dbReference type="Gene3D" id="1.10.510.10">
    <property type="entry name" value="Transferase(Phosphotransferase) domain 1"/>
    <property type="match status" value="1"/>
</dbReference>
<keyword evidence="1 6" id="KW-0808">Transferase</keyword>
<dbReference type="GO" id="GO:0005524">
    <property type="term" value="F:ATP binding"/>
    <property type="evidence" value="ECO:0007669"/>
    <property type="project" value="UniProtKB-KW"/>
</dbReference>
<reference evidence="6" key="1">
    <citation type="submission" date="2023-06" db="EMBL/GenBank/DDBJ databases">
        <title>Survivors Of The Sea: Transcriptome response of Skeletonema marinoi to long-term dormancy.</title>
        <authorList>
            <person name="Pinder M.I.M."/>
            <person name="Kourtchenko O."/>
            <person name="Robertson E.K."/>
            <person name="Larsson T."/>
            <person name="Maumus F."/>
            <person name="Osuna-Cruz C.M."/>
            <person name="Vancaester E."/>
            <person name="Stenow R."/>
            <person name="Vandepoele K."/>
            <person name="Ploug H."/>
            <person name="Bruchert V."/>
            <person name="Godhe A."/>
            <person name="Topel M."/>
        </authorList>
    </citation>
    <scope>NUCLEOTIDE SEQUENCE</scope>
    <source>
        <strain evidence="6">R05AC</strain>
    </source>
</reference>
<dbReference type="InterPro" id="IPR051681">
    <property type="entry name" value="Ser/Thr_Kinases-Pseudokinases"/>
</dbReference>
<dbReference type="Gene3D" id="3.30.200.20">
    <property type="entry name" value="Phosphorylase Kinase, domain 1"/>
    <property type="match status" value="1"/>
</dbReference>
<evidence type="ECO:0000256" key="3">
    <source>
        <dbReference type="ARBA" id="ARBA00022777"/>
    </source>
</evidence>
<comment type="caution">
    <text evidence="6">The sequence shown here is derived from an EMBL/GenBank/DDBJ whole genome shotgun (WGS) entry which is preliminary data.</text>
</comment>
<keyword evidence="4" id="KW-0067">ATP-binding</keyword>
<dbReference type="PANTHER" id="PTHR44329">
    <property type="entry name" value="SERINE/THREONINE-PROTEIN KINASE TNNI3K-RELATED"/>
    <property type="match status" value="1"/>
</dbReference>
<dbReference type="Pfam" id="PF00069">
    <property type="entry name" value="Pkinase"/>
    <property type="match status" value="1"/>
</dbReference>